<feature type="compositionally biased region" description="Low complexity" evidence="9">
    <location>
        <begin position="543"/>
        <end position="556"/>
    </location>
</feature>
<comment type="catalytic activity">
    <reaction evidence="1">
        <text>S-ubiquitinyl-[E2 ubiquitin-conjugating enzyme]-L-cysteine + [acceptor protein]-L-lysine = [E2 ubiquitin-conjugating enzyme]-L-cysteine + N(6)-ubiquitinyl-[acceptor protein]-L-lysine.</text>
        <dbReference type="EC" id="2.3.2.27"/>
    </reaction>
</comment>
<feature type="region of interest" description="Disordered" evidence="9">
    <location>
        <begin position="414"/>
        <end position="440"/>
    </location>
</feature>
<dbReference type="InterPro" id="IPR013083">
    <property type="entry name" value="Znf_RING/FYVE/PHD"/>
</dbReference>
<feature type="compositionally biased region" description="Basic and acidic residues" evidence="9">
    <location>
        <begin position="763"/>
        <end position="778"/>
    </location>
</feature>
<feature type="region of interest" description="Disordered" evidence="9">
    <location>
        <begin position="145"/>
        <end position="261"/>
    </location>
</feature>
<dbReference type="EC" id="2.3.2.27" evidence="3"/>
<evidence type="ECO:0000256" key="6">
    <source>
        <dbReference type="ARBA" id="ARBA00022771"/>
    </source>
</evidence>
<gene>
    <name evidence="11" type="ORF">JRQ81_001670</name>
</gene>
<evidence type="ECO:0000256" key="9">
    <source>
        <dbReference type="SAM" id="MobiDB-lite"/>
    </source>
</evidence>
<accession>A0A9Q1B9G4</accession>
<dbReference type="PROSITE" id="PS51292">
    <property type="entry name" value="ZF_RING_CH"/>
    <property type="match status" value="1"/>
</dbReference>
<dbReference type="GO" id="GO:0031624">
    <property type="term" value="F:ubiquitin conjugating enzyme binding"/>
    <property type="evidence" value="ECO:0007669"/>
    <property type="project" value="TreeGrafter"/>
</dbReference>
<evidence type="ECO:0000259" key="10">
    <source>
        <dbReference type="PROSITE" id="PS51292"/>
    </source>
</evidence>
<feature type="compositionally biased region" description="Low complexity" evidence="9">
    <location>
        <begin position="568"/>
        <end position="581"/>
    </location>
</feature>
<dbReference type="AlphaFoldDB" id="A0A9Q1B9G4"/>
<keyword evidence="8" id="KW-0862">Zinc</keyword>
<feature type="compositionally biased region" description="Basic and acidic residues" evidence="9">
    <location>
        <begin position="22"/>
        <end position="31"/>
    </location>
</feature>
<feature type="region of interest" description="Disordered" evidence="9">
    <location>
        <begin position="543"/>
        <end position="586"/>
    </location>
</feature>
<dbReference type="SUPFAM" id="SSF57850">
    <property type="entry name" value="RING/U-box"/>
    <property type="match status" value="1"/>
</dbReference>
<dbReference type="Pfam" id="PF12906">
    <property type="entry name" value="RINGv"/>
    <property type="match status" value="1"/>
</dbReference>
<evidence type="ECO:0000313" key="12">
    <source>
        <dbReference type="Proteomes" id="UP001142489"/>
    </source>
</evidence>
<organism evidence="11 12">
    <name type="scientific">Phrynocephalus forsythii</name>
    <dbReference type="NCBI Taxonomy" id="171643"/>
    <lineage>
        <taxon>Eukaryota</taxon>
        <taxon>Metazoa</taxon>
        <taxon>Chordata</taxon>
        <taxon>Craniata</taxon>
        <taxon>Vertebrata</taxon>
        <taxon>Euteleostomi</taxon>
        <taxon>Lepidosauria</taxon>
        <taxon>Squamata</taxon>
        <taxon>Bifurcata</taxon>
        <taxon>Unidentata</taxon>
        <taxon>Episquamata</taxon>
        <taxon>Toxicofera</taxon>
        <taxon>Iguania</taxon>
        <taxon>Acrodonta</taxon>
        <taxon>Agamidae</taxon>
        <taxon>Agaminae</taxon>
        <taxon>Phrynocephalus</taxon>
    </lineage>
</organism>
<feature type="region of interest" description="Disordered" evidence="9">
    <location>
        <begin position="602"/>
        <end position="719"/>
    </location>
</feature>
<feature type="region of interest" description="Disordered" evidence="9">
    <location>
        <begin position="490"/>
        <end position="528"/>
    </location>
</feature>
<evidence type="ECO:0000256" key="3">
    <source>
        <dbReference type="ARBA" id="ARBA00012483"/>
    </source>
</evidence>
<feature type="region of interest" description="Disordered" evidence="9">
    <location>
        <begin position="22"/>
        <end position="119"/>
    </location>
</feature>
<dbReference type="GO" id="GO:0061630">
    <property type="term" value="F:ubiquitin protein ligase activity"/>
    <property type="evidence" value="ECO:0007669"/>
    <property type="project" value="UniProtKB-EC"/>
</dbReference>
<keyword evidence="7" id="KW-0833">Ubl conjugation pathway</keyword>
<reference evidence="11" key="1">
    <citation type="journal article" date="2023" name="DNA Res.">
        <title>Chromosome-level genome assembly of Phrynocephalus forsythii using third-generation DNA sequencing and Hi-C analysis.</title>
        <authorList>
            <person name="Qi Y."/>
            <person name="Zhao W."/>
            <person name="Zhao Y."/>
            <person name="Niu C."/>
            <person name="Cao S."/>
            <person name="Zhang Y."/>
        </authorList>
    </citation>
    <scope>NUCLEOTIDE SEQUENCE</scope>
    <source>
        <tissue evidence="11">Muscle</tissue>
    </source>
</reference>
<name>A0A9Q1B9G4_9SAUR</name>
<dbReference type="SMART" id="SM00744">
    <property type="entry name" value="RINGv"/>
    <property type="match status" value="1"/>
</dbReference>
<dbReference type="Gene3D" id="3.30.40.10">
    <property type="entry name" value="Zinc/RING finger domain, C3HC4 (zinc finger)"/>
    <property type="match status" value="1"/>
</dbReference>
<dbReference type="CDD" id="cd16812">
    <property type="entry name" value="RING_CH-C4HC3_MARCH7"/>
    <property type="match status" value="1"/>
</dbReference>
<dbReference type="OrthoDB" id="2154780at2759"/>
<evidence type="ECO:0000256" key="2">
    <source>
        <dbReference type="ARBA" id="ARBA00004906"/>
    </source>
</evidence>
<feature type="domain" description="RING-CH-type" evidence="10">
    <location>
        <begin position="790"/>
        <end position="860"/>
    </location>
</feature>
<dbReference type="GO" id="GO:0051865">
    <property type="term" value="P:protein autoubiquitination"/>
    <property type="evidence" value="ECO:0007669"/>
    <property type="project" value="TreeGrafter"/>
</dbReference>
<feature type="region of interest" description="Disordered" evidence="9">
    <location>
        <begin position="332"/>
        <end position="360"/>
    </location>
</feature>
<evidence type="ECO:0000256" key="4">
    <source>
        <dbReference type="ARBA" id="ARBA00022679"/>
    </source>
</evidence>
<evidence type="ECO:0000313" key="11">
    <source>
        <dbReference type="EMBL" id="KAJ7345720.1"/>
    </source>
</evidence>
<keyword evidence="6" id="KW-0863">Zinc-finger</keyword>
<comment type="caution">
    <text evidence="11">The sequence shown here is derived from an EMBL/GenBank/DDBJ whole genome shotgun (WGS) entry which is preliminary data.</text>
</comment>
<comment type="pathway">
    <text evidence="2">Protein modification; protein ubiquitination.</text>
</comment>
<dbReference type="Proteomes" id="UP001142489">
    <property type="component" value="Unassembled WGS sequence"/>
</dbReference>
<evidence type="ECO:0000256" key="7">
    <source>
        <dbReference type="ARBA" id="ARBA00022786"/>
    </source>
</evidence>
<evidence type="ECO:0000256" key="8">
    <source>
        <dbReference type="ARBA" id="ARBA00022833"/>
    </source>
</evidence>
<feature type="compositionally biased region" description="Polar residues" evidence="9">
    <location>
        <begin position="350"/>
        <end position="360"/>
    </location>
</feature>
<dbReference type="EMBL" id="JAPFRF010000001">
    <property type="protein sequence ID" value="KAJ7345720.1"/>
    <property type="molecule type" value="Genomic_DNA"/>
</dbReference>
<keyword evidence="5" id="KW-0479">Metal-binding</keyword>
<feature type="compositionally biased region" description="Low complexity" evidence="9">
    <location>
        <begin position="103"/>
        <end position="119"/>
    </location>
</feature>
<evidence type="ECO:0000256" key="5">
    <source>
        <dbReference type="ARBA" id="ARBA00022723"/>
    </source>
</evidence>
<proteinExistence type="predicted"/>
<feature type="compositionally biased region" description="Polar residues" evidence="9">
    <location>
        <begin position="498"/>
        <end position="516"/>
    </location>
</feature>
<sequence>MSSEEEVMLLAKIAKETKVAKVRKPHSETAKVKGAAELADVHKSHSSGGRQIGKNAGWPRRGVGSYPALLPLSRQPPGQLRTHPTSPERERGGGRLRFAEGRSSSSSSSSSSVALSSLLSRELGRGEARGPLGFVGWAVIGRRRWGGSLPEERERPPLSPQRAAGRGRRGGGGGGGRQRGKGAAGSAAASRLCLDGRRLGREKMDSKPSRIPRRMSAQPASSGGSRTGIGTGGTSLTDSYRIRESPLRPETICQESSRLHSSSRDWAIGEREVYESRWKLPASSPTRYSGTLDRPWSGRFLGSRNRLSMSSSSPLTSSWFGESEITQGAYSSRLHNQQQDTDSKRPKLSYASTSSVRSNGLNTVSDSSWRYSDVPRSSSMVLGSLGTELVKERRELERTDPSISTLVDCSHRNGDFPSSSYLQERSASSYAQGARPKENSLNSLRLNTSMNRQLPSEHQSSLLSRDHSWNSRSNYVPRELECSERNIQPEFTHGAMRSGTSSLSGSERVTPSQRSLSEPPADTEGRRSTRQLLSRLASSMSSTFFSRRSSQDSFPSRTEESTIPRAHTTIQAGATSTGTTSDGIEAQTPDIAQGFSFLRRRWGLSSNPNTDSEAESYRHESESRNAGSWLSSSLRNRCTPLFSRRRREGRDETARTSTSEAPPRSLHLFRRRESGGEASLEAQSESIRPTARPPTPAVPSGGTSVASGHDSVHGRQNSGISGMFPGSLFRFAVPPTLGNNLSDNVMITVDIIPSGWNQPDGQDTDKSKIPPSRDPERLRKIKESLLSEDSEEEEGDLCRICQMSSTSPTNPLIEPCKCTGSLQYVHQECMKKWLQSKINSGSSLEAVTTCELCKEKLHLNLDDFDIHELHRAHANEQADYEFISSGLYLVVLLHLCEQRFSDMLGTTSEANTRVRQLQMMKILKMVISVELLMLHNCRWKDGMFNGHKYHQSTSV</sequence>
<feature type="compositionally biased region" description="Polar residues" evidence="9">
    <location>
        <begin position="416"/>
        <end position="431"/>
    </location>
</feature>
<keyword evidence="4" id="KW-0808">Transferase</keyword>
<keyword evidence="12" id="KW-1185">Reference proteome</keyword>
<dbReference type="InterPro" id="IPR011016">
    <property type="entry name" value="Znf_RING-CH"/>
</dbReference>
<feature type="compositionally biased region" description="Polar residues" evidence="9">
    <location>
        <begin position="624"/>
        <end position="636"/>
    </location>
</feature>
<dbReference type="GO" id="GO:0043130">
    <property type="term" value="F:ubiquitin binding"/>
    <property type="evidence" value="ECO:0007669"/>
    <property type="project" value="TreeGrafter"/>
</dbReference>
<dbReference type="PANTHER" id="PTHR14471">
    <property type="entry name" value="MARCH7/10 E3 UBIQUITIN PROTEIN LIGASE FAMILY MEMBER"/>
    <property type="match status" value="1"/>
</dbReference>
<dbReference type="GO" id="GO:0008270">
    <property type="term" value="F:zinc ion binding"/>
    <property type="evidence" value="ECO:0007669"/>
    <property type="project" value="UniProtKB-KW"/>
</dbReference>
<protein>
    <recommendedName>
        <fullName evidence="3">RING-type E3 ubiquitin transferase</fullName>
        <ecNumber evidence="3">2.3.2.27</ecNumber>
    </recommendedName>
</protein>
<feature type="compositionally biased region" description="Basic and acidic residues" evidence="9">
    <location>
        <begin position="194"/>
        <end position="208"/>
    </location>
</feature>
<dbReference type="GO" id="GO:0005634">
    <property type="term" value="C:nucleus"/>
    <property type="evidence" value="ECO:0007669"/>
    <property type="project" value="TreeGrafter"/>
</dbReference>
<feature type="compositionally biased region" description="Basic and acidic residues" evidence="9">
    <location>
        <begin position="86"/>
        <end position="100"/>
    </location>
</feature>
<dbReference type="PANTHER" id="PTHR14471:SF1">
    <property type="entry name" value="E3 UBIQUITIN-PROTEIN LIGASE MARCHF7"/>
    <property type="match status" value="1"/>
</dbReference>
<dbReference type="InterPro" id="IPR052297">
    <property type="entry name" value="RING-CH-type_E3_ubiq-ligase"/>
</dbReference>
<feature type="region of interest" description="Disordered" evidence="9">
    <location>
        <begin position="754"/>
        <end position="778"/>
    </location>
</feature>
<evidence type="ECO:0000256" key="1">
    <source>
        <dbReference type="ARBA" id="ARBA00000900"/>
    </source>
</evidence>